<keyword evidence="2" id="KW-1185">Reference proteome</keyword>
<gene>
    <name evidence="1" type="ordered locus">Dtox_1901</name>
</gene>
<protein>
    <submittedName>
        <fullName evidence="1">Uncharacterized protein</fullName>
    </submittedName>
</protein>
<accession>C8VXT6</accession>
<sequence length="42" mass="4877">MRNIEIEPNCWRLATGLSILKGLVEQFLIIIEPQIGMVYNFL</sequence>
<proteinExistence type="predicted"/>
<dbReference type="Proteomes" id="UP000002217">
    <property type="component" value="Chromosome"/>
</dbReference>
<reference evidence="1 2" key="1">
    <citation type="journal article" date="2009" name="Stand. Genomic Sci.">
        <title>Complete genome sequence of Desulfotomaculum acetoxidans type strain (5575).</title>
        <authorList>
            <person name="Spring S."/>
            <person name="Lapidus A."/>
            <person name="Schroder M."/>
            <person name="Gleim D."/>
            <person name="Sims D."/>
            <person name="Meincke L."/>
            <person name="Glavina Del Rio T."/>
            <person name="Tice H."/>
            <person name="Copeland A."/>
            <person name="Cheng J.F."/>
            <person name="Lucas S."/>
            <person name="Chen F."/>
            <person name="Nolan M."/>
            <person name="Bruce D."/>
            <person name="Goodwin L."/>
            <person name="Pitluck S."/>
            <person name="Ivanova N."/>
            <person name="Mavromatis K."/>
            <person name="Mikhailova N."/>
            <person name="Pati A."/>
            <person name="Chen A."/>
            <person name="Palaniappan K."/>
            <person name="Land M."/>
            <person name="Hauser L."/>
            <person name="Chang Y.J."/>
            <person name="Jeffries C.D."/>
            <person name="Chain P."/>
            <person name="Saunders E."/>
            <person name="Brettin T."/>
            <person name="Detter J.C."/>
            <person name="Goker M."/>
            <person name="Bristow J."/>
            <person name="Eisen J.A."/>
            <person name="Markowitz V."/>
            <person name="Hugenholtz P."/>
            <person name="Kyrpides N.C."/>
            <person name="Klenk H.P."/>
            <person name="Han C."/>
        </authorList>
    </citation>
    <scope>NUCLEOTIDE SEQUENCE [LARGE SCALE GENOMIC DNA]</scope>
    <source>
        <strain evidence="2">ATCC 49208 / DSM 771 / VKM B-1644</strain>
    </source>
</reference>
<name>C8VXT6_DESAS</name>
<dbReference type="AlphaFoldDB" id="C8VXT6"/>
<dbReference type="HOGENOM" id="CLU_3250421_0_0_9"/>
<evidence type="ECO:0000313" key="2">
    <source>
        <dbReference type="Proteomes" id="UP000002217"/>
    </source>
</evidence>
<dbReference type="EMBL" id="CP001720">
    <property type="protein sequence ID" value="ACV62742.1"/>
    <property type="molecule type" value="Genomic_DNA"/>
</dbReference>
<evidence type="ECO:0000313" key="1">
    <source>
        <dbReference type="EMBL" id="ACV62742.1"/>
    </source>
</evidence>
<dbReference type="KEGG" id="dae:Dtox_1901"/>
<organism evidence="1 2">
    <name type="scientific">Desulfofarcimen acetoxidans (strain ATCC 49208 / DSM 771 / KCTC 5769 / VKM B-1644 / 5575)</name>
    <name type="common">Desulfotomaculum acetoxidans</name>
    <dbReference type="NCBI Taxonomy" id="485916"/>
    <lineage>
        <taxon>Bacteria</taxon>
        <taxon>Bacillati</taxon>
        <taxon>Bacillota</taxon>
        <taxon>Clostridia</taxon>
        <taxon>Eubacteriales</taxon>
        <taxon>Peptococcaceae</taxon>
        <taxon>Desulfofarcimen</taxon>
    </lineage>
</organism>